<dbReference type="CDD" id="cd06267">
    <property type="entry name" value="PBP1_LacI_sugar_binding-like"/>
    <property type="match status" value="1"/>
</dbReference>
<accession>A0ABU2SDN7</accession>
<dbReference type="GO" id="GO:0003677">
    <property type="term" value="F:DNA binding"/>
    <property type="evidence" value="ECO:0007669"/>
    <property type="project" value="UniProtKB-KW"/>
</dbReference>
<dbReference type="InterPro" id="IPR010982">
    <property type="entry name" value="Lambda_DNA-bd_dom_sf"/>
</dbReference>
<keyword evidence="6" id="KW-1185">Reference proteome</keyword>
<name>A0ABU2SDN7_9ACTN</name>
<keyword evidence="2 5" id="KW-0238">DNA-binding</keyword>
<dbReference type="Gene3D" id="1.10.260.40">
    <property type="entry name" value="lambda repressor-like DNA-binding domains"/>
    <property type="match status" value="1"/>
</dbReference>
<sequence length="344" mass="36729">MAERAGVSVATVSRVLSGSYPVTRHTRQRVLRAVEELDYVANSHARALRGQATESVAFVVNDVRGPSFALVAHGVEEEAARRGRLCLICTTQGHAERELAVVRTMRAQRAGAVILVGGVMDDERYRRRLAEVARSLEASGSRLVLCGRPPIGDGVPATVIEYDNEAGAHAAVSHLLARGHRRIAFVGADPLGTTTATARLAGYRRALREHGGDEDERLVIESDFERDTAHDRIVGSIRGGLAFTAVFAVTDSAAAGALTALNDCGLRVPEDVSLVGYDDVAPATDLRPRLTTVHVPYEELGRAAVRLSLGLREGTISAADQHLVLGTHLVIRESTAPPPPPARS</sequence>
<gene>
    <name evidence="5" type="ORF">RM779_28585</name>
</gene>
<dbReference type="PANTHER" id="PTHR30146">
    <property type="entry name" value="LACI-RELATED TRANSCRIPTIONAL REPRESSOR"/>
    <property type="match status" value="1"/>
</dbReference>
<dbReference type="SMART" id="SM00354">
    <property type="entry name" value="HTH_LACI"/>
    <property type="match status" value="1"/>
</dbReference>
<evidence type="ECO:0000313" key="6">
    <source>
        <dbReference type="Proteomes" id="UP001183615"/>
    </source>
</evidence>
<keyword evidence="1" id="KW-0805">Transcription regulation</keyword>
<dbReference type="SUPFAM" id="SSF47413">
    <property type="entry name" value="lambda repressor-like DNA-binding domains"/>
    <property type="match status" value="1"/>
</dbReference>
<dbReference type="CDD" id="cd01392">
    <property type="entry name" value="HTH_LacI"/>
    <property type="match status" value="1"/>
</dbReference>
<keyword evidence="3" id="KW-0804">Transcription</keyword>
<comment type="caution">
    <text evidence="5">The sequence shown here is derived from an EMBL/GenBank/DDBJ whole genome shotgun (WGS) entry which is preliminary data.</text>
</comment>
<dbReference type="Pfam" id="PF13377">
    <property type="entry name" value="Peripla_BP_3"/>
    <property type="match status" value="1"/>
</dbReference>
<dbReference type="Proteomes" id="UP001183615">
    <property type="component" value="Unassembled WGS sequence"/>
</dbReference>
<reference evidence="6" key="1">
    <citation type="submission" date="2023-07" db="EMBL/GenBank/DDBJ databases">
        <title>30 novel species of actinomycetes from the DSMZ collection.</title>
        <authorList>
            <person name="Nouioui I."/>
        </authorList>
    </citation>
    <scope>NUCLEOTIDE SEQUENCE [LARGE SCALE GENOMIC DNA]</scope>
    <source>
        <strain evidence="6">DSM 41886</strain>
    </source>
</reference>
<dbReference type="InterPro" id="IPR028082">
    <property type="entry name" value="Peripla_BP_I"/>
</dbReference>
<dbReference type="SUPFAM" id="SSF53822">
    <property type="entry name" value="Periplasmic binding protein-like I"/>
    <property type="match status" value="1"/>
</dbReference>
<dbReference type="InterPro" id="IPR046335">
    <property type="entry name" value="LacI/GalR-like_sensor"/>
</dbReference>
<feature type="domain" description="HTH lacI-type" evidence="4">
    <location>
        <begin position="1"/>
        <end position="50"/>
    </location>
</feature>
<protein>
    <submittedName>
        <fullName evidence="5">LacI family DNA-binding transcriptional regulator</fullName>
    </submittedName>
</protein>
<dbReference type="EMBL" id="JAVREV010000020">
    <property type="protein sequence ID" value="MDT0446524.1"/>
    <property type="molecule type" value="Genomic_DNA"/>
</dbReference>
<evidence type="ECO:0000256" key="2">
    <source>
        <dbReference type="ARBA" id="ARBA00023125"/>
    </source>
</evidence>
<evidence type="ECO:0000259" key="4">
    <source>
        <dbReference type="PROSITE" id="PS50932"/>
    </source>
</evidence>
<dbReference type="PANTHER" id="PTHR30146:SF153">
    <property type="entry name" value="LACTOSE OPERON REPRESSOR"/>
    <property type="match status" value="1"/>
</dbReference>
<evidence type="ECO:0000256" key="1">
    <source>
        <dbReference type="ARBA" id="ARBA00023015"/>
    </source>
</evidence>
<evidence type="ECO:0000256" key="3">
    <source>
        <dbReference type="ARBA" id="ARBA00023163"/>
    </source>
</evidence>
<dbReference type="InterPro" id="IPR000843">
    <property type="entry name" value="HTH_LacI"/>
</dbReference>
<dbReference type="Gene3D" id="3.40.50.2300">
    <property type="match status" value="2"/>
</dbReference>
<dbReference type="RefSeq" id="WP_311620676.1">
    <property type="nucleotide sequence ID" value="NZ_JAVREV010000020.1"/>
</dbReference>
<dbReference type="Pfam" id="PF00356">
    <property type="entry name" value="LacI"/>
    <property type="match status" value="1"/>
</dbReference>
<proteinExistence type="predicted"/>
<dbReference type="PROSITE" id="PS50932">
    <property type="entry name" value="HTH_LACI_2"/>
    <property type="match status" value="1"/>
</dbReference>
<organism evidence="5 6">
    <name type="scientific">Streptomyces johnsoniae</name>
    <dbReference type="NCBI Taxonomy" id="3075532"/>
    <lineage>
        <taxon>Bacteria</taxon>
        <taxon>Bacillati</taxon>
        <taxon>Actinomycetota</taxon>
        <taxon>Actinomycetes</taxon>
        <taxon>Kitasatosporales</taxon>
        <taxon>Streptomycetaceae</taxon>
        <taxon>Streptomyces</taxon>
    </lineage>
</organism>
<evidence type="ECO:0000313" key="5">
    <source>
        <dbReference type="EMBL" id="MDT0446524.1"/>
    </source>
</evidence>